<keyword evidence="2" id="KW-1185">Reference proteome</keyword>
<name>A0A7J7ZJC9_PIPKU</name>
<dbReference type="Proteomes" id="UP000558488">
    <property type="component" value="Unassembled WGS sequence"/>
</dbReference>
<evidence type="ECO:0000313" key="1">
    <source>
        <dbReference type="EMBL" id="KAF6374261.1"/>
    </source>
</evidence>
<dbReference type="AlphaFoldDB" id="A0A7J7ZJC9"/>
<evidence type="ECO:0000313" key="2">
    <source>
        <dbReference type="Proteomes" id="UP000558488"/>
    </source>
</evidence>
<sequence>MKGRGPKRGNRLPTGLEAEQEAFEVLTGNYLLYDSSSPLSHEIHFHPSSYQFDISTWMSDRQLQLTKYETGLLIFSTNLLFRQCLPSQHYHVLSCSDLHTLKIQLFLLSSHPHSNPFGCTLKISLSTALLQQVCHNCLCLTPILFHLGQCKHFLSFLSVSAFALSQSVLQTVTNV</sequence>
<reference evidence="1 2" key="1">
    <citation type="journal article" date="2020" name="Nature">
        <title>Six reference-quality genomes reveal evolution of bat adaptations.</title>
        <authorList>
            <person name="Jebb D."/>
            <person name="Huang Z."/>
            <person name="Pippel M."/>
            <person name="Hughes G.M."/>
            <person name="Lavrichenko K."/>
            <person name="Devanna P."/>
            <person name="Winkler S."/>
            <person name="Jermiin L.S."/>
            <person name="Skirmuntt E.C."/>
            <person name="Katzourakis A."/>
            <person name="Burkitt-Gray L."/>
            <person name="Ray D.A."/>
            <person name="Sullivan K.A.M."/>
            <person name="Roscito J.G."/>
            <person name="Kirilenko B.M."/>
            <person name="Davalos L.M."/>
            <person name="Corthals A.P."/>
            <person name="Power M.L."/>
            <person name="Jones G."/>
            <person name="Ransome R.D."/>
            <person name="Dechmann D.K.N."/>
            <person name="Locatelli A.G."/>
            <person name="Puechmaille S.J."/>
            <person name="Fedrigo O."/>
            <person name="Jarvis E.D."/>
            <person name="Hiller M."/>
            <person name="Vernes S.C."/>
            <person name="Myers E.W."/>
            <person name="Teeling E.C."/>
        </authorList>
    </citation>
    <scope>NUCLEOTIDE SEQUENCE [LARGE SCALE GENOMIC DNA]</scope>
    <source>
        <strain evidence="1">MPipKuh1</strain>
        <tissue evidence="1">Flight muscle</tissue>
    </source>
</reference>
<gene>
    <name evidence="1" type="ORF">mPipKuh1_009484</name>
</gene>
<protein>
    <submittedName>
        <fullName evidence="1">Uncharacterized protein</fullName>
    </submittedName>
</protein>
<comment type="caution">
    <text evidence="1">The sequence shown here is derived from an EMBL/GenBank/DDBJ whole genome shotgun (WGS) entry which is preliminary data.</text>
</comment>
<accession>A0A7J7ZJC9</accession>
<proteinExistence type="predicted"/>
<dbReference type="EMBL" id="JACAGB010000003">
    <property type="protein sequence ID" value="KAF6374261.1"/>
    <property type="molecule type" value="Genomic_DNA"/>
</dbReference>
<organism evidence="1 2">
    <name type="scientific">Pipistrellus kuhlii</name>
    <name type="common">Kuhl's pipistrelle</name>
    <dbReference type="NCBI Taxonomy" id="59472"/>
    <lineage>
        <taxon>Eukaryota</taxon>
        <taxon>Metazoa</taxon>
        <taxon>Chordata</taxon>
        <taxon>Craniata</taxon>
        <taxon>Vertebrata</taxon>
        <taxon>Euteleostomi</taxon>
        <taxon>Mammalia</taxon>
        <taxon>Eutheria</taxon>
        <taxon>Laurasiatheria</taxon>
        <taxon>Chiroptera</taxon>
        <taxon>Yangochiroptera</taxon>
        <taxon>Vespertilionidae</taxon>
        <taxon>Pipistrellus</taxon>
    </lineage>
</organism>